<keyword evidence="2" id="KW-1185">Reference proteome</keyword>
<sequence>MSDKHPPTDKRPLVELKNDKLIFRQKPLSLEKSSETMQEIVQFREMLETRITQNAPPLETIPEAYNPLIAKLVHESDKTLQTLAKHIQSQLLPSDIDEDDEDSGGRHVSEQLPPCCVESAITHVAIRINYGAESMPNQAKVPAHLCIWRWEVDEQNFHWLPKTVRDRLRNRLYERRQVKDEVAVLLDTLPEPDNTTTPSSVTSHTNKGMCPMVTDQPERLEVYPARAVSPGSGKLNNATNKKPLKSKGKLQPKGAKLEKQLKARESWTRSQNLMANFLAKSKAGLSTLSTEHKEATESTDFDRVFKPFALRKGVEMAPINYFGTHQRLLDDVEENPITILDDRTPLPPPPALVIRSPPISLPVLDELAEAEAAGDISVTRSLLNLLEDRTAIPAKVFIFHEDTRPGYLGTWTRVSSAIRSCRPFARDVVAIDYSYDSSEEWEEENPGDADDVADDNDDDDEGDIGEDSDADSWLVDDGDDVEAVAPMDEVDAPPLPKRRLEGASGAGNSYKKRRVVPLVPFVKGPIWDPAVTKTVEEVFKPFRVRFFNDNACPIDPFTYISPLETTTQAVADRPFLVPAIPEHVQSASSEPQASAPGVVRKPPLGPKHPFPEAHIPILVAKINELATGSIVLIVEALYQELKDHKVKKNSIEAKVKELAVKKGRVWVTKQDGYSDG</sequence>
<name>A0ACB6ZB79_THEGA</name>
<protein>
    <submittedName>
        <fullName evidence="1">Uncharacterized protein</fullName>
    </submittedName>
</protein>
<evidence type="ECO:0000313" key="2">
    <source>
        <dbReference type="Proteomes" id="UP000886501"/>
    </source>
</evidence>
<accession>A0ACB6ZB79</accession>
<gene>
    <name evidence="1" type="ORF">BDM02DRAFT_3188474</name>
</gene>
<comment type="caution">
    <text evidence="1">The sequence shown here is derived from an EMBL/GenBank/DDBJ whole genome shotgun (WGS) entry which is preliminary data.</text>
</comment>
<dbReference type="Proteomes" id="UP000886501">
    <property type="component" value="Unassembled WGS sequence"/>
</dbReference>
<evidence type="ECO:0000313" key="1">
    <source>
        <dbReference type="EMBL" id="KAF9646857.1"/>
    </source>
</evidence>
<reference evidence="1" key="1">
    <citation type="submission" date="2019-10" db="EMBL/GenBank/DDBJ databases">
        <authorList>
            <consortium name="DOE Joint Genome Institute"/>
            <person name="Kuo A."/>
            <person name="Miyauchi S."/>
            <person name="Kiss E."/>
            <person name="Drula E."/>
            <person name="Kohler A."/>
            <person name="Sanchez-Garcia M."/>
            <person name="Andreopoulos B."/>
            <person name="Barry K.W."/>
            <person name="Bonito G."/>
            <person name="Buee M."/>
            <person name="Carver A."/>
            <person name="Chen C."/>
            <person name="Cichocki N."/>
            <person name="Clum A."/>
            <person name="Culley D."/>
            <person name="Crous P.W."/>
            <person name="Fauchery L."/>
            <person name="Girlanda M."/>
            <person name="Hayes R."/>
            <person name="Keri Z."/>
            <person name="Labutti K."/>
            <person name="Lipzen A."/>
            <person name="Lombard V."/>
            <person name="Magnuson J."/>
            <person name="Maillard F."/>
            <person name="Morin E."/>
            <person name="Murat C."/>
            <person name="Nolan M."/>
            <person name="Ohm R."/>
            <person name="Pangilinan J."/>
            <person name="Pereira M."/>
            <person name="Perotto S."/>
            <person name="Peter M."/>
            <person name="Riley R."/>
            <person name="Sitrit Y."/>
            <person name="Stielow B."/>
            <person name="Szollosi G."/>
            <person name="Zifcakova L."/>
            <person name="Stursova M."/>
            <person name="Spatafora J.W."/>
            <person name="Tedersoo L."/>
            <person name="Vaario L.-M."/>
            <person name="Yamada A."/>
            <person name="Yan M."/>
            <person name="Wang P."/>
            <person name="Xu J."/>
            <person name="Bruns T."/>
            <person name="Baldrian P."/>
            <person name="Vilgalys R."/>
            <person name="Henrissat B."/>
            <person name="Grigoriev I.V."/>
            <person name="Hibbett D."/>
            <person name="Nagy L.G."/>
            <person name="Martin F.M."/>
        </authorList>
    </citation>
    <scope>NUCLEOTIDE SEQUENCE</scope>
    <source>
        <strain evidence="1">P2</strain>
    </source>
</reference>
<organism evidence="1 2">
    <name type="scientific">Thelephora ganbajun</name>
    <name type="common">Ganba fungus</name>
    <dbReference type="NCBI Taxonomy" id="370292"/>
    <lineage>
        <taxon>Eukaryota</taxon>
        <taxon>Fungi</taxon>
        <taxon>Dikarya</taxon>
        <taxon>Basidiomycota</taxon>
        <taxon>Agaricomycotina</taxon>
        <taxon>Agaricomycetes</taxon>
        <taxon>Thelephorales</taxon>
        <taxon>Thelephoraceae</taxon>
        <taxon>Thelephora</taxon>
    </lineage>
</organism>
<dbReference type="EMBL" id="MU118047">
    <property type="protein sequence ID" value="KAF9646857.1"/>
    <property type="molecule type" value="Genomic_DNA"/>
</dbReference>
<proteinExistence type="predicted"/>
<reference evidence="1" key="2">
    <citation type="journal article" date="2020" name="Nat. Commun.">
        <title>Large-scale genome sequencing of mycorrhizal fungi provides insights into the early evolution of symbiotic traits.</title>
        <authorList>
            <person name="Miyauchi S."/>
            <person name="Kiss E."/>
            <person name="Kuo A."/>
            <person name="Drula E."/>
            <person name="Kohler A."/>
            <person name="Sanchez-Garcia M."/>
            <person name="Morin E."/>
            <person name="Andreopoulos B."/>
            <person name="Barry K.W."/>
            <person name="Bonito G."/>
            <person name="Buee M."/>
            <person name="Carver A."/>
            <person name="Chen C."/>
            <person name="Cichocki N."/>
            <person name="Clum A."/>
            <person name="Culley D."/>
            <person name="Crous P.W."/>
            <person name="Fauchery L."/>
            <person name="Girlanda M."/>
            <person name="Hayes R.D."/>
            <person name="Keri Z."/>
            <person name="LaButti K."/>
            <person name="Lipzen A."/>
            <person name="Lombard V."/>
            <person name="Magnuson J."/>
            <person name="Maillard F."/>
            <person name="Murat C."/>
            <person name="Nolan M."/>
            <person name="Ohm R.A."/>
            <person name="Pangilinan J."/>
            <person name="Pereira M.F."/>
            <person name="Perotto S."/>
            <person name="Peter M."/>
            <person name="Pfister S."/>
            <person name="Riley R."/>
            <person name="Sitrit Y."/>
            <person name="Stielow J.B."/>
            <person name="Szollosi G."/>
            <person name="Zifcakova L."/>
            <person name="Stursova M."/>
            <person name="Spatafora J.W."/>
            <person name="Tedersoo L."/>
            <person name="Vaario L.M."/>
            <person name="Yamada A."/>
            <person name="Yan M."/>
            <person name="Wang P."/>
            <person name="Xu J."/>
            <person name="Bruns T."/>
            <person name="Baldrian P."/>
            <person name="Vilgalys R."/>
            <person name="Dunand C."/>
            <person name="Henrissat B."/>
            <person name="Grigoriev I.V."/>
            <person name="Hibbett D."/>
            <person name="Nagy L.G."/>
            <person name="Martin F.M."/>
        </authorList>
    </citation>
    <scope>NUCLEOTIDE SEQUENCE</scope>
    <source>
        <strain evidence="1">P2</strain>
    </source>
</reference>